<keyword evidence="1" id="KW-0175">Coiled coil</keyword>
<dbReference type="AlphaFoldDB" id="A0A6S6TE64"/>
<dbReference type="PANTHER" id="PTHR36508">
    <property type="entry name" value="PROTEIN SLYX"/>
    <property type="match status" value="1"/>
</dbReference>
<protein>
    <recommendedName>
        <fullName evidence="3">Protein SlyX homolog</fullName>
    </recommendedName>
</protein>
<dbReference type="EMBL" id="CACVAY010000071">
    <property type="protein sequence ID" value="CAA6814737.1"/>
    <property type="molecule type" value="Genomic_DNA"/>
</dbReference>
<dbReference type="Pfam" id="PF04102">
    <property type="entry name" value="SlyX"/>
    <property type="match status" value="1"/>
</dbReference>
<dbReference type="PANTHER" id="PTHR36508:SF1">
    <property type="entry name" value="PROTEIN SLYX"/>
    <property type="match status" value="1"/>
</dbReference>
<gene>
    <name evidence="2" type="ORF">HELGO_WM4361</name>
</gene>
<organism evidence="2">
    <name type="scientific">uncultured Thiotrichaceae bacterium</name>
    <dbReference type="NCBI Taxonomy" id="298394"/>
    <lineage>
        <taxon>Bacteria</taxon>
        <taxon>Pseudomonadati</taxon>
        <taxon>Pseudomonadota</taxon>
        <taxon>Gammaproteobacteria</taxon>
        <taxon>Thiotrichales</taxon>
        <taxon>Thiotrichaceae</taxon>
        <taxon>environmental samples</taxon>
    </lineage>
</organism>
<dbReference type="InterPro" id="IPR007236">
    <property type="entry name" value="SlyX"/>
</dbReference>
<sequence>MSEERLAHLEMLIMEHEQTIDSLSDTIHLQQLTIQSLQRELDKFEARLTSLQSSPIRAPEDDVPPPHY</sequence>
<reference evidence="2" key="1">
    <citation type="submission" date="2020-01" db="EMBL/GenBank/DDBJ databases">
        <authorList>
            <person name="Meier V. D."/>
            <person name="Meier V D."/>
        </authorList>
    </citation>
    <scope>NUCLEOTIDE SEQUENCE</scope>
    <source>
        <strain evidence="2">HLG_WM_MAG_07</strain>
    </source>
</reference>
<evidence type="ECO:0000313" key="2">
    <source>
        <dbReference type="EMBL" id="CAA6814737.1"/>
    </source>
</evidence>
<evidence type="ECO:0000256" key="1">
    <source>
        <dbReference type="SAM" id="Coils"/>
    </source>
</evidence>
<proteinExistence type="predicted"/>
<accession>A0A6S6TE64</accession>
<evidence type="ECO:0008006" key="3">
    <source>
        <dbReference type="Google" id="ProtNLM"/>
    </source>
</evidence>
<name>A0A6S6TE64_9GAMM</name>
<feature type="coiled-coil region" evidence="1">
    <location>
        <begin position="6"/>
        <end position="54"/>
    </location>
</feature>